<feature type="transmembrane region" description="Helical" evidence="6">
    <location>
        <begin position="343"/>
        <end position="364"/>
    </location>
</feature>
<organism evidence="9 10">
    <name type="scientific">Tribonema minus</name>
    <dbReference type="NCBI Taxonomy" id="303371"/>
    <lineage>
        <taxon>Eukaryota</taxon>
        <taxon>Sar</taxon>
        <taxon>Stramenopiles</taxon>
        <taxon>Ochrophyta</taxon>
        <taxon>PX clade</taxon>
        <taxon>Xanthophyceae</taxon>
        <taxon>Tribonematales</taxon>
        <taxon>Tribonemataceae</taxon>
        <taxon>Tribonema</taxon>
    </lineage>
</organism>
<proteinExistence type="predicted"/>
<keyword evidence="10" id="KW-1185">Reference proteome</keyword>
<feature type="region of interest" description="Disordered" evidence="5">
    <location>
        <begin position="896"/>
        <end position="979"/>
    </location>
</feature>
<feature type="transmembrane region" description="Helical" evidence="6">
    <location>
        <begin position="181"/>
        <end position="202"/>
    </location>
</feature>
<evidence type="ECO:0000256" key="2">
    <source>
        <dbReference type="ARBA" id="ARBA00022692"/>
    </source>
</evidence>
<feature type="compositionally biased region" description="Basic and acidic residues" evidence="5">
    <location>
        <begin position="949"/>
        <end position="958"/>
    </location>
</feature>
<dbReference type="PANTHER" id="PTHR43310:SF1">
    <property type="entry name" value="SULFATE TRANSPORTER YBAR-RELATED"/>
    <property type="match status" value="1"/>
</dbReference>
<feature type="transmembrane region" description="Helical" evidence="6">
    <location>
        <begin position="214"/>
        <end position="232"/>
    </location>
</feature>
<dbReference type="InterPro" id="IPR052706">
    <property type="entry name" value="Membrane-Transporter-like"/>
</dbReference>
<evidence type="ECO:0000313" key="9">
    <source>
        <dbReference type="EMBL" id="KAG5186317.1"/>
    </source>
</evidence>
<dbReference type="InterPro" id="IPR011547">
    <property type="entry name" value="SLC26A/SulP_dom"/>
</dbReference>
<keyword evidence="7" id="KW-0732">Signal</keyword>
<gene>
    <name evidence="9" type="ORF">JKP88DRAFT_240919</name>
</gene>
<evidence type="ECO:0000256" key="5">
    <source>
        <dbReference type="SAM" id="MobiDB-lite"/>
    </source>
</evidence>
<dbReference type="InterPro" id="IPR036513">
    <property type="entry name" value="STAS_dom_sf"/>
</dbReference>
<evidence type="ECO:0000259" key="8">
    <source>
        <dbReference type="Pfam" id="PF00916"/>
    </source>
</evidence>
<keyword evidence="4 6" id="KW-0472">Membrane</keyword>
<feature type="domain" description="SLC26A/SulP transporter" evidence="8">
    <location>
        <begin position="181"/>
        <end position="564"/>
    </location>
</feature>
<keyword evidence="2 6" id="KW-0812">Transmembrane</keyword>
<dbReference type="EMBL" id="JAFCMP010000112">
    <property type="protein sequence ID" value="KAG5186317.1"/>
    <property type="molecule type" value="Genomic_DNA"/>
</dbReference>
<evidence type="ECO:0000256" key="3">
    <source>
        <dbReference type="ARBA" id="ARBA00022989"/>
    </source>
</evidence>
<dbReference type="AlphaFoldDB" id="A0A835Z2G9"/>
<comment type="caution">
    <text evidence="9">The sequence shown here is derived from an EMBL/GenBank/DDBJ whole genome shotgun (WGS) entry which is preliminary data.</text>
</comment>
<name>A0A835Z2G9_9STRA</name>
<protein>
    <submittedName>
        <fullName evidence="9">Sulfate transporter family-domain-containing protein</fullName>
    </submittedName>
</protein>
<evidence type="ECO:0000256" key="1">
    <source>
        <dbReference type="ARBA" id="ARBA00004141"/>
    </source>
</evidence>
<dbReference type="SUPFAM" id="SSF52091">
    <property type="entry name" value="SpoIIaa-like"/>
    <property type="match status" value="1"/>
</dbReference>
<sequence>MDKVAIGVLLLVPVVMGIIALRNYCQCCTRPTPTRRSNNAPSACTPALSCSVQEIATLSLTQRHWLSLSQQHGGHWLHGRLSAEEFHMVSAVGVDTLNKVDEEDVYREVDRFPPRRSVYDYDTVICRACPMWRCAWARGEVDDDKQRSVGVSWGCIGGVSPRRSTSAKRMGRWLQRNRVEFLAGITTGLTAVPTAVAFAVLANVEPAIGLRGTWIIMLIMATFGGRTGMIYSNSGSMGVILESAVRSYGVGHMFQAFITAGIIQIVLGFLGVAKLLRLLPVSVMIGFVNGLAIVLLLAQVKNFQDNLIFGQQQSTMSDAAGGRRLATSFDVFGEGNWLTGAELAYTCVVAVLTAATVVGMTWIARGQDGMKVVLVLVAHIVGAGFVTAIPPILIGLMVAIVAEHAIIRGGIGSATKTLGEVAEISGNLPTLVWLSASVVLPPYNIGEVLPTAISLLAVGLVESLMTVRLVDEILDSTSNIHLETVMGGVGNFVAGAFGGQGGNSEIGLTMVNLKSGGSNRIAGVTSALLVLLVILVASPLLNLVPMAGLVGIMVVIAVNTFDWSSISLVVGALVPRSQCAKITACAGTAGKRKSAAGCKRCLAGHRANLPQAENSVLYGVDEEADNSPRTASTSNSTPAVAPAPAKSHMSRPDALIIIVVTIVTPFTNLAIAVGCGVGLALLAFAWQSSNQVVCRSYICSGLEVTDPPVIKVYEVTGSIFFGSTEQFLALFDHRHDPAVVEVHLHHAFVCDYSAAQAINTLGVRYTSTGRHLRFRRLRSESARVIKSVTDAASIPSDTPECLMRGRHTMSEMLRIELDDDTMEPPLPHQLWRTSMDEGEIMRMQRMQRSRAHSGDGQAVAAASTADAAVVCLPRHISCSSNSYRACRGARDRYGRLKSDVRSARARRVSRQVQQGSDVEELYASDSKEAAAAAAPPPPPAKRSRAAGVNEEKQAEEFLKPLNSNELHSGLEPNSGWTSR</sequence>
<evidence type="ECO:0000313" key="10">
    <source>
        <dbReference type="Proteomes" id="UP000664859"/>
    </source>
</evidence>
<feature type="transmembrane region" description="Helical" evidence="6">
    <location>
        <begin position="252"/>
        <end position="271"/>
    </location>
</feature>
<feature type="region of interest" description="Disordered" evidence="5">
    <location>
        <begin position="624"/>
        <end position="645"/>
    </location>
</feature>
<keyword evidence="3 6" id="KW-1133">Transmembrane helix</keyword>
<feature type="transmembrane region" description="Helical" evidence="6">
    <location>
        <begin position="521"/>
        <end position="541"/>
    </location>
</feature>
<accession>A0A835Z2G9</accession>
<feature type="chain" id="PRO_5033033028" evidence="7">
    <location>
        <begin position="21"/>
        <end position="979"/>
    </location>
</feature>
<dbReference type="OrthoDB" id="288203at2759"/>
<feature type="transmembrane region" description="Helical" evidence="6">
    <location>
        <begin position="547"/>
        <end position="574"/>
    </location>
</feature>
<dbReference type="GO" id="GO:0016020">
    <property type="term" value="C:membrane"/>
    <property type="evidence" value="ECO:0007669"/>
    <property type="project" value="UniProtKB-SubCell"/>
</dbReference>
<dbReference type="Pfam" id="PF00916">
    <property type="entry name" value="Sulfate_transp"/>
    <property type="match status" value="1"/>
</dbReference>
<dbReference type="Gene3D" id="3.30.750.24">
    <property type="entry name" value="STAS domain"/>
    <property type="match status" value="1"/>
</dbReference>
<reference evidence="9" key="1">
    <citation type="submission" date="2021-02" db="EMBL/GenBank/DDBJ databases">
        <title>First Annotated Genome of the Yellow-green Alga Tribonema minus.</title>
        <authorList>
            <person name="Mahan K.M."/>
        </authorList>
    </citation>
    <scope>NUCLEOTIDE SEQUENCE</scope>
    <source>
        <strain evidence="9">UTEX B ZZ1240</strain>
    </source>
</reference>
<feature type="transmembrane region" description="Helical" evidence="6">
    <location>
        <begin position="654"/>
        <end position="686"/>
    </location>
</feature>
<comment type="subcellular location">
    <subcellularLocation>
        <location evidence="1">Membrane</location>
        <topology evidence="1">Multi-pass membrane protein</topology>
    </subcellularLocation>
</comment>
<evidence type="ECO:0000256" key="4">
    <source>
        <dbReference type="ARBA" id="ARBA00023136"/>
    </source>
</evidence>
<dbReference type="CDD" id="cd07042">
    <property type="entry name" value="STAS_SulP_like_sulfate_transporter"/>
    <property type="match status" value="1"/>
</dbReference>
<feature type="compositionally biased region" description="Polar residues" evidence="5">
    <location>
        <begin position="627"/>
        <end position="638"/>
    </location>
</feature>
<evidence type="ECO:0000256" key="7">
    <source>
        <dbReference type="SAM" id="SignalP"/>
    </source>
</evidence>
<feature type="transmembrane region" description="Helical" evidence="6">
    <location>
        <begin position="278"/>
        <end position="298"/>
    </location>
</feature>
<feature type="transmembrane region" description="Helical" evidence="6">
    <location>
        <begin position="376"/>
        <end position="402"/>
    </location>
</feature>
<dbReference type="PANTHER" id="PTHR43310">
    <property type="entry name" value="SULFATE TRANSPORTER YBAR-RELATED"/>
    <property type="match status" value="1"/>
</dbReference>
<feature type="signal peptide" evidence="7">
    <location>
        <begin position="1"/>
        <end position="20"/>
    </location>
</feature>
<evidence type="ECO:0000256" key="6">
    <source>
        <dbReference type="SAM" id="Phobius"/>
    </source>
</evidence>
<dbReference type="Proteomes" id="UP000664859">
    <property type="component" value="Unassembled WGS sequence"/>
</dbReference>